<evidence type="ECO:0000259" key="2">
    <source>
        <dbReference type="Pfam" id="PF01796"/>
    </source>
</evidence>
<keyword evidence="6" id="KW-1185">Reference proteome</keyword>
<dbReference type="Proteomes" id="UP000598146">
    <property type="component" value="Unassembled WGS sequence"/>
</dbReference>
<reference evidence="5" key="1">
    <citation type="submission" date="2020-11" db="EMBL/GenBank/DDBJ databases">
        <title>Isolation and identification of active actinomycetes.</title>
        <authorList>
            <person name="Sun X."/>
        </authorList>
    </citation>
    <scope>NUCLEOTIDE SEQUENCE</scope>
    <source>
        <strain evidence="5">NEAU-A11</strain>
    </source>
</reference>
<dbReference type="Gene3D" id="6.10.30.10">
    <property type="match status" value="1"/>
</dbReference>
<comment type="caution">
    <text evidence="5">The sequence shown here is derived from an EMBL/GenBank/DDBJ whole genome shotgun (WGS) entry which is preliminary data.</text>
</comment>
<dbReference type="Gene3D" id="3.10.129.10">
    <property type="entry name" value="Hotdog Thioesterase"/>
    <property type="match status" value="2"/>
</dbReference>
<dbReference type="InterPro" id="IPR002878">
    <property type="entry name" value="ChsH2_C"/>
</dbReference>
<proteinExistence type="predicted"/>
<feature type="domain" description="ChsH2 rubredoxin-like zinc ribbon" evidence="3">
    <location>
        <begin position="177"/>
        <end position="213"/>
    </location>
</feature>
<dbReference type="PANTHER" id="PTHR34075">
    <property type="entry name" value="BLR3430 PROTEIN"/>
    <property type="match status" value="1"/>
</dbReference>
<evidence type="ECO:0000259" key="4">
    <source>
        <dbReference type="Pfam" id="PF13452"/>
    </source>
</evidence>
<gene>
    <name evidence="5" type="ORF">I4J89_26630</name>
</gene>
<feature type="compositionally biased region" description="Basic and acidic residues" evidence="1">
    <location>
        <begin position="7"/>
        <end position="21"/>
    </location>
</feature>
<dbReference type="InterPro" id="IPR012340">
    <property type="entry name" value="NA-bd_OB-fold"/>
</dbReference>
<accession>A0A931FZR4</accession>
<dbReference type="SUPFAM" id="SSF50249">
    <property type="entry name" value="Nucleic acid-binding proteins"/>
    <property type="match status" value="1"/>
</dbReference>
<protein>
    <submittedName>
        <fullName evidence="5">OB-fold domain-containing protein</fullName>
    </submittedName>
</protein>
<evidence type="ECO:0000313" key="5">
    <source>
        <dbReference type="EMBL" id="MBG0565032.1"/>
    </source>
</evidence>
<dbReference type="Pfam" id="PF01796">
    <property type="entry name" value="OB_ChsH2_C"/>
    <property type="match status" value="1"/>
</dbReference>
<sequence>MITETAQRLKEAGETEPRAGRDPVNLPMIRTWLEAMGDANPAYERDRLAPPAMIQVWTMRGLGTVTPDDPLQVMSTVLEDAGYTAVVATDSEQNYHRYLRLGEEITVRSRLESVTGPKRTALGEGWFVTTVSTWFAGGEAVADMRFRILRYRPEPRGERPDVAPLRPVVTPDTAFFWAGVEAGELRIQRCGECRTLRHPPGPACPACGATKPEYAVASGTGRVHSFVVHHHPPIPGRRAPFVVALVDLTEGVRMIAEFRGPRPAIGDPVRVFFDDGLPVWRPDQPVLPTWELTATPTLIISTALATRDFQNVHHDRDAAVRLGGRDIFLNILSTTGLVQRYVTDWAGPEAVVHSIAIRLGTPCHAYDTLTFTGQVVEAGVVEVVGRTAAGVHVTGTVRVSS</sequence>
<evidence type="ECO:0000256" key="1">
    <source>
        <dbReference type="SAM" id="MobiDB-lite"/>
    </source>
</evidence>
<dbReference type="InterPro" id="IPR039569">
    <property type="entry name" value="FAS1-like_DH_region"/>
</dbReference>
<organism evidence="5 6">
    <name type="scientific">Actinoplanes aureus</name>
    <dbReference type="NCBI Taxonomy" id="2792083"/>
    <lineage>
        <taxon>Bacteria</taxon>
        <taxon>Bacillati</taxon>
        <taxon>Actinomycetota</taxon>
        <taxon>Actinomycetes</taxon>
        <taxon>Micromonosporales</taxon>
        <taxon>Micromonosporaceae</taxon>
        <taxon>Actinoplanes</taxon>
    </lineage>
</organism>
<dbReference type="InterPro" id="IPR029069">
    <property type="entry name" value="HotDog_dom_sf"/>
</dbReference>
<name>A0A931FZR4_9ACTN</name>
<dbReference type="Pfam" id="PF13452">
    <property type="entry name" value="FAS1_DH_region"/>
    <property type="match status" value="1"/>
</dbReference>
<feature type="domain" description="ChsH2 C-terminal OB-fold" evidence="2">
    <location>
        <begin position="217"/>
        <end position="273"/>
    </location>
</feature>
<feature type="region of interest" description="Disordered" evidence="1">
    <location>
        <begin position="1"/>
        <end position="23"/>
    </location>
</feature>
<evidence type="ECO:0000259" key="3">
    <source>
        <dbReference type="Pfam" id="PF12172"/>
    </source>
</evidence>
<dbReference type="InterPro" id="IPR022002">
    <property type="entry name" value="ChsH2_Znr"/>
</dbReference>
<feature type="domain" description="FAS1-like dehydratase" evidence="4">
    <location>
        <begin position="20"/>
        <end position="144"/>
    </location>
</feature>
<dbReference type="Pfam" id="PF12172">
    <property type="entry name" value="zf-ChsH2"/>
    <property type="match status" value="1"/>
</dbReference>
<dbReference type="EMBL" id="JADQTO010000013">
    <property type="protein sequence ID" value="MBG0565032.1"/>
    <property type="molecule type" value="Genomic_DNA"/>
</dbReference>
<evidence type="ECO:0000313" key="6">
    <source>
        <dbReference type="Proteomes" id="UP000598146"/>
    </source>
</evidence>
<dbReference type="SUPFAM" id="SSF54637">
    <property type="entry name" value="Thioesterase/thiol ester dehydrase-isomerase"/>
    <property type="match status" value="2"/>
</dbReference>
<dbReference type="InterPro" id="IPR052513">
    <property type="entry name" value="Thioester_dehydratase-like"/>
</dbReference>
<dbReference type="PANTHER" id="PTHR34075:SF5">
    <property type="entry name" value="BLR3430 PROTEIN"/>
    <property type="match status" value="1"/>
</dbReference>
<dbReference type="AlphaFoldDB" id="A0A931FZR4"/>